<dbReference type="InterPro" id="IPR005110">
    <property type="entry name" value="MoeA_linker/N"/>
</dbReference>
<dbReference type="PANTHER" id="PTHR10192:SF5">
    <property type="entry name" value="GEPHYRIN"/>
    <property type="match status" value="1"/>
</dbReference>
<dbReference type="NCBIfam" id="NF045515">
    <property type="entry name" value="Glp_gephyrin"/>
    <property type="match status" value="1"/>
</dbReference>
<dbReference type="GO" id="GO:0005829">
    <property type="term" value="C:cytosol"/>
    <property type="evidence" value="ECO:0007669"/>
    <property type="project" value="TreeGrafter"/>
</dbReference>
<dbReference type="RefSeq" id="WP_062613013.1">
    <property type="nucleotide sequence ID" value="NZ_LNIZ01000002.1"/>
</dbReference>
<comment type="similarity">
    <text evidence="3 7">Belongs to the MoeA family.</text>
</comment>
<dbReference type="SMART" id="SM00852">
    <property type="entry name" value="MoCF_biosynth"/>
    <property type="match status" value="1"/>
</dbReference>
<dbReference type="InterPro" id="IPR036425">
    <property type="entry name" value="MoaB/Mog-like_dom_sf"/>
</dbReference>
<dbReference type="Gene3D" id="2.40.340.10">
    <property type="entry name" value="MoeA, C-terminal, domain IV"/>
    <property type="match status" value="1"/>
</dbReference>
<proteinExistence type="inferred from homology"/>
<protein>
    <recommendedName>
        <fullName evidence="7">Molybdopterin molybdenumtransferase</fullName>
        <ecNumber evidence="7">2.10.1.1</ecNumber>
    </recommendedName>
</protein>
<dbReference type="Gene3D" id="2.170.190.11">
    <property type="entry name" value="Molybdopterin biosynthesis moea protein, domain 3"/>
    <property type="match status" value="1"/>
</dbReference>
<evidence type="ECO:0000313" key="10">
    <source>
        <dbReference type="Proteomes" id="UP000054404"/>
    </source>
</evidence>
<dbReference type="CDD" id="cd00887">
    <property type="entry name" value="MoeA"/>
    <property type="match status" value="1"/>
</dbReference>
<evidence type="ECO:0000313" key="9">
    <source>
        <dbReference type="EMBL" id="KTF04619.1"/>
    </source>
</evidence>
<dbReference type="PATRIC" id="fig|59561.3.peg.599"/>
<dbReference type="Pfam" id="PF00994">
    <property type="entry name" value="MoCF_biosynth"/>
    <property type="match status" value="1"/>
</dbReference>
<dbReference type="InterPro" id="IPR005111">
    <property type="entry name" value="MoeA_C_domain_IV"/>
</dbReference>
<dbReference type="Gene3D" id="3.40.980.10">
    <property type="entry name" value="MoaB/Mog-like domain"/>
    <property type="match status" value="1"/>
</dbReference>
<comment type="catalytic activity">
    <reaction evidence="6">
        <text>adenylyl-molybdopterin + molybdate = Mo-molybdopterin + AMP + H(+)</text>
        <dbReference type="Rhea" id="RHEA:35047"/>
        <dbReference type="ChEBI" id="CHEBI:15378"/>
        <dbReference type="ChEBI" id="CHEBI:36264"/>
        <dbReference type="ChEBI" id="CHEBI:62727"/>
        <dbReference type="ChEBI" id="CHEBI:71302"/>
        <dbReference type="ChEBI" id="CHEBI:456215"/>
        <dbReference type="EC" id="2.10.1.1"/>
    </reaction>
</comment>
<dbReference type="AlphaFoldDB" id="A0A0W1KKV6"/>
<sequence length="415" mass="42270">MGALTTPEAYLASLLSVFRPQRLASESVRLADALGRTLADDADALLSVPPFDNSAMDGFAVRVGDFAGEGPWEFAVVSEIAAGTVGDELGPAELGGAGAAGARPPAARIMTGAPVPPWADTVVKVEDTDAPAGASELPATVRITAAPRPGLNIRCAGEDLTAGSPAIPAGTILGARSLSALAAIGYGQVGVVRRPRVGVVATGSELARPGEPLGPGMIPDSNSTLLAMLIREAGGEPTEVLTVADTAEAFGAALPTDVDLIVTSGGVSMGAFDPVKEYGLAHGWTFEKVAMQPGKPQGHGRSPGGVPVICLPGNPVSVAVSFALFVRPYLARLLGHAEHPARMLPAGAGWTTPAGRRQYLPARVVPGDPDVVVPVHERGSGSHLVAALHHAEVLAVVPADKEEVRPGDLLQVIQL</sequence>
<evidence type="ECO:0000256" key="6">
    <source>
        <dbReference type="ARBA" id="ARBA00047317"/>
    </source>
</evidence>
<dbReference type="GO" id="GO:0006777">
    <property type="term" value="P:Mo-molybdopterin cofactor biosynthetic process"/>
    <property type="evidence" value="ECO:0007669"/>
    <property type="project" value="UniProtKB-UniRule"/>
</dbReference>
<name>A0A0W1KKV6_9ACTO</name>
<reference evidence="9 10" key="1">
    <citation type="submission" date="2015-11" db="EMBL/GenBank/DDBJ databases">
        <title>Draft Genome Sequence of the Type Strain Trueperella bernardiae LCDC 89-0504T, Isolated from Blood Culture.</title>
        <authorList>
            <person name="Bernier A.-M."/>
            <person name="Bernard K."/>
        </authorList>
    </citation>
    <scope>NUCLEOTIDE SEQUENCE [LARGE SCALE GENOMIC DNA]</scope>
    <source>
        <strain evidence="9 10">LCDC 89-0504</strain>
    </source>
</reference>
<feature type="domain" description="MoaB/Mog" evidence="8">
    <location>
        <begin position="198"/>
        <end position="332"/>
    </location>
</feature>
<dbReference type="InterPro" id="IPR036688">
    <property type="entry name" value="MoeA_C_domain_IV_sf"/>
</dbReference>
<dbReference type="Pfam" id="PF03454">
    <property type="entry name" value="MoeA_C"/>
    <property type="match status" value="1"/>
</dbReference>
<keyword evidence="7" id="KW-0460">Magnesium</keyword>
<evidence type="ECO:0000256" key="7">
    <source>
        <dbReference type="RuleBase" id="RU365090"/>
    </source>
</evidence>
<gene>
    <name evidence="9" type="primary">moeA_1</name>
    <name evidence="9" type="ORF">AQZ59_00607</name>
</gene>
<keyword evidence="10" id="KW-1185">Reference proteome</keyword>
<dbReference type="Pfam" id="PF03453">
    <property type="entry name" value="MoeA_N"/>
    <property type="match status" value="1"/>
</dbReference>
<dbReference type="SUPFAM" id="SSF63882">
    <property type="entry name" value="MoeA N-terminal region -like"/>
    <property type="match status" value="1"/>
</dbReference>
<dbReference type="Gene3D" id="3.90.105.10">
    <property type="entry name" value="Molybdopterin biosynthesis moea protein, domain 2"/>
    <property type="match status" value="1"/>
</dbReference>
<dbReference type="EC" id="2.10.1.1" evidence="7"/>
<dbReference type="Proteomes" id="UP000054404">
    <property type="component" value="Unassembled WGS sequence"/>
</dbReference>
<evidence type="ECO:0000256" key="1">
    <source>
        <dbReference type="ARBA" id="ARBA00002901"/>
    </source>
</evidence>
<dbReference type="InterPro" id="IPR001453">
    <property type="entry name" value="MoaB/Mog_dom"/>
</dbReference>
<evidence type="ECO:0000256" key="2">
    <source>
        <dbReference type="ARBA" id="ARBA00005046"/>
    </source>
</evidence>
<accession>A0A0W1KKV6</accession>
<dbReference type="InterPro" id="IPR036135">
    <property type="entry name" value="MoeA_linker/N_sf"/>
</dbReference>
<keyword evidence="4 7" id="KW-0500">Molybdenum</keyword>
<dbReference type="SUPFAM" id="SSF63867">
    <property type="entry name" value="MoeA C-terminal domain-like"/>
    <property type="match status" value="1"/>
</dbReference>
<comment type="caution">
    <text evidence="9">The sequence shown here is derived from an EMBL/GenBank/DDBJ whole genome shotgun (WGS) entry which is preliminary data.</text>
</comment>
<dbReference type="EMBL" id="LNIZ01000002">
    <property type="protein sequence ID" value="KTF04619.1"/>
    <property type="molecule type" value="Genomic_DNA"/>
</dbReference>
<dbReference type="UniPathway" id="UPA00344"/>
<evidence type="ECO:0000256" key="4">
    <source>
        <dbReference type="ARBA" id="ARBA00022505"/>
    </source>
</evidence>
<dbReference type="SUPFAM" id="SSF53218">
    <property type="entry name" value="Molybdenum cofactor biosynthesis proteins"/>
    <property type="match status" value="1"/>
</dbReference>
<dbReference type="GO" id="GO:0061599">
    <property type="term" value="F:molybdopterin molybdotransferase activity"/>
    <property type="evidence" value="ECO:0007669"/>
    <property type="project" value="UniProtKB-UniRule"/>
</dbReference>
<keyword evidence="7 9" id="KW-0808">Transferase</keyword>
<dbReference type="STRING" id="59561.AQZ59_00607"/>
<evidence type="ECO:0000256" key="3">
    <source>
        <dbReference type="ARBA" id="ARBA00010763"/>
    </source>
</evidence>
<dbReference type="GO" id="GO:0046872">
    <property type="term" value="F:metal ion binding"/>
    <property type="evidence" value="ECO:0007669"/>
    <property type="project" value="UniProtKB-UniRule"/>
</dbReference>
<dbReference type="PANTHER" id="PTHR10192">
    <property type="entry name" value="MOLYBDOPTERIN BIOSYNTHESIS PROTEIN"/>
    <property type="match status" value="1"/>
</dbReference>
<evidence type="ECO:0000259" key="8">
    <source>
        <dbReference type="SMART" id="SM00852"/>
    </source>
</evidence>
<dbReference type="InterPro" id="IPR038987">
    <property type="entry name" value="MoeA-like"/>
</dbReference>
<comment type="cofactor">
    <cofactor evidence="7">
        <name>Mg(2+)</name>
        <dbReference type="ChEBI" id="CHEBI:18420"/>
    </cofactor>
</comment>
<organism evidence="9 10">
    <name type="scientific">Trueperella bernardiae</name>
    <dbReference type="NCBI Taxonomy" id="59561"/>
    <lineage>
        <taxon>Bacteria</taxon>
        <taxon>Bacillati</taxon>
        <taxon>Actinomycetota</taxon>
        <taxon>Actinomycetes</taxon>
        <taxon>Actinomycetales</taxon>
        <taxon>Actinomycetaceae</taxon>
        <taxon>Trueperella</taxon>
    </lineage>
</organism>
<keyword evidence="5 7" id="KW-0501">Molybdenum cofactor biosynthesis</keyword>
<dbReference type="OrthoDB" id="9804758at2"/>
<keyword evidence="7" id="KW-0479">Metal-binding</keyword>
<comment type="function">
    <text evidence="1 7">Catalyzes the insertion of molybdate into adenylated molybdopterin with the concomitant release of AMP.</text>
</comment>
<comment type="pathway">
    <text evidence="2 7">Cofactor biosynthesis; molybdopterin biosynthesis.</text>
</comment>
<evidence type="ECO:0000256" key="5">
    <source>
        <dbReference type="ARBA" id="ARBA00023150"/>
    </source>
</evidence>